<dbReference type="RefSeq" id="WP_149683081.1">
    <property type="nucleotide sequence ID" value="NZ_FNBI01000007.1"/>
</dbReference>
<proteinExistence type="predicted"/>
<evidence type="ECO:0000313" key="2">
    <source>
        <dbReference type="EMBL" id="MWC45591.1"/>
    </source>
</evidence>
<evidence type="ECO:0000256" key="1">
    <source>
        <dbReference type="SAM" id="Phobius"/>
    </source>
</evidence>
<dbReference type="Proteomes" id="UP000323502">
    <property type="component" value="Unassembled WGS sequence"/>
</dbReference>
<sequence>MRFDPAFIAALPQDFRFILVGVGFLLLPHLVAGLFWSAILRLKLAVPAGIVGLVAAQGAAVTMTSRFGWFGGTTGMGRIALCLLLWLILTLVILNILAAIVTRLAPPLQVDGDLIPPAPFWPTGLLDWVLRQEEAVKSATYVPPSSLPPREGFD</sequence>
<keyword evidence="1" id="KW-0812">Transmembrane</keyword>
<dbReference type="EMBL" id="WSUT01000007">
    <property type="protein sequence ID" value="MWC45591.1"/>
    <property type="molecule type" value="Genomic_DNA"/>
</dbReference>
<keyword evidence="4" id="KW-1185">Reference proteome</keyword>
<accession>A0A1G7PU49</accession>
<dbReference type="AlphaFoldDB" id="A0A1G7PU49"/>
<feature type="transmembrane region" description="Helical" evidence="1">
    <location>
        <begin position="45"/>
        <end position="67"/>
    </location>
</feature>
<name>A0A1G7PU49_9SPHN</name>
<reference evidence="3 4" key="1">
    <citation type="submission" date="2016-10" db="EMBL/GenBank/DDBJ databases">
        <authorList>
            <person name="Varghese N."/>
            <person name="Submissions S."/>
        </authorList>
    </citation>
    <scope>NUCLEOTIDE SEQUENCE [LARGE SCALE GENOMIC DNA]</scope>
    <source>
        <strain evidence="3 4">S7-754</strain>
    </source>
</reference>
<dbReference type="Proteomes" id="UP000436801">
    <property type="component" value="Unassembled WGS sequence"/>
</dbReference>
<reference evidence="2 5" key="2">
    <citation type="submission" date="2019-12" db="EMBL/GenBank/DDBJ databases">
        <authorList>
            <person name="Zheng J."/>
        </authorList>
    </citation>
    <scope>NUCLEOTIDE SEQUENCE [LARGE SCALE GENOMIC DNA]</scope>
    <source>
        <strain evidence="2 5">DSM 27347</strain>
    </source>
</reference>
<dbReference type="EMBL" id="FNBI01000007">
    <property type="protein sequence ID" value="SDF89764.1"/>
    <property type="molecule type" value="Genomic_DNA"/>
</dbReference>
<evidence type="ECO:0000313" key="5">
    <source>
        <dbReference type="Proteomes" id="UP000436801"/>
    </source>
</evidence>
<feature type="transmembrane region" description="Helical" evidence="1">
    <location>
        <begin position="79"/>
        <end position="101"/>
    </location>
</feature>
<organism evidence="3 4">
    <name type="scientific">Sphingomonas carotinifaciens</name>
    <dbReference type="NCBI Taxonomy" id="1166323"/>
    <lineage>
        <taxon>Bacteria</taxon>
        <taxon>Pseudomonadati</taxon>
        <taxon>Pseudomonadota</taxon>
        <taxon>Alphaproteobacteria</taxon>
        <taxon>Sphingomonadales</taxon>
        <taxon>Sphingomonadaceae</taxon>
        <taxon>Sphingomonas</taxon>
    </lineage>
</organism>
<keyword evidence="1" id="KW-1133">Transmembrane helix</keyword>
<feature type="transmembrane region" description="Helical" evidence="1">
    <location>
        <begin position="17"/>
        <end position="39"/>
    </location>
</feature>
<evidence type="ECO:0000313" key="4">
    <source>
        <dbReference type="Proteomes" id="UP000323502"/>
    </source>
</evidence>
<gene>
    <name evidence="2" type="ORF">GQR91_18405</name>
    <name evidence="3" type="ORF">SAMN05216557_10779</name>
</gene>
<evidence type="ECO:0000313" key="3">
    <source>
        <dbReference type="EMBL" id="SDF89764.1"/>
    </source>
</evidence>
<keyword evidence="1" id="KW-0472">Membrane</keyword>
<protein>
    <submittedName>
        <fullName evidence="3">Uncharacterized protein</fullName>
    </submittedName>
</protein>